<keyword evidence="3" id="KW-1185">Reference proteome</keyword>
<proteinExistence type="predicted"/>
<comment type="caution">
    <text evidence="2">The sequence shown here is derived from an EMBL/GenBank/DDBJ whole genome shotgun (WGS) entry which is preliminary data.</text>
</comment>
<dbReference type="EMBL" id="RCDD01000001">
    <property type="protein sequence ID" value="RLK60821.1"/>
    <property type="molecule type" value="Genomic_DNA"/>
</dbReference>
<protein>
    <submittedName>
        <fullName evidence="2">Uncharacterized protein</fullName>
    </submittedName>
</protein>
<reference evidence="2 3" key="1">
    <citation type="submission" date="2018-10" db="EMBL/GenBank/DDBJ databases">
        <title>Genomic Encyclopedia of Archaeal and Bacterial Type Strains, Phase II (KMG-II): from individual species to whole genera.</title>
        <authorList>
            <person name="Goeker M."/>
        </authorList>
    </citation>
    <scope>NUCLEOTIDE SEQUENCE [LARGE SCALE GENOMIC DNA]</scope>
    <source>
        <strain evidence="2 3">DSM 45657</strain>
    </source>
</reference>
<dbReference type="RefSeq" id="WP_121389603.1">
    <property type="nucleotide sequence ID" value="NZ_RCDD01000001.1"/>
</dbReference>
<evidence type="ECO:0000313" key="3">
    <source>
        <dbReference type="Proteomes" id="UP000282454"/>
    </source>
</evidence>
<accession>A0A421B8R7</accession>
<evidence type="ECO:0000313" key="2">
    <source>
        <dbReference type="EMBL" id="RLK60821.1"/>
    </source>
</evidence>
<sequence length="104" mass="10809">MSSSRLLDTKNNAEPRGTLTPPRGLQVAGLTATLPLERAGTRPSHLLDTRNDAGRRGPHLVSADTHDGATPLDPISDRLGIAFTPLRGLQVASLAATLPLGGQA</sequence>
<organism evidence="2 3">
    <name type="scientific">Actinokineospora cianjurensis</name>
    <dbReference type="NCBI Taxonomy" id="585224"/>
    <lineage>
        <taxon>Bacteria</taxon>
        <taxon>Bacillati</taxon>
        <taxon>Actinomycetota</taxon>
        <taxon>Actinomycetes</taxon>
        <taxon>Pseudonocardiales</taxon>
        <taxon>Pseudonocardiaceae</taxon>
        <taxon>Actinokineospora</taxon>
    </lineage>
</organism>
<feature type="region of interest" description="Disordered" evidence="1">
    <location>
        <begin position="1"/>
        <end position="24"/>
    </location>
</feature>
<dbReference type="Proteomes" id="UP000282454">
    <property type="component" value="Unassembled WGS sequence"/>
</dbReference>
<feature type="region of interest" description="Disordered" evidence="1">
    <location>
        <begin position="37"/>
        <end position="71"/>
    </location>
</feature>
<evidence type="ECO:0000256" key="1">
    <source>
        <dbReference type="SAM" id="MobiDB-lite"/>
    </source>
</evidence>
<name>A0A421B8R7_9PSEU</name>
<feature type="compositionally biased region" description="Basic and acidic residues" evidence="1">
    <location>
        <begin position="45"/>
        <end position="55"/>
    </location>
</feature>
<dbReference type="AlphaFoldDB" id="A0A421B8R7"/>
<gene>
    <name evidence="2" type="ORF">CLV68_1335</name>
</gene>
<dbReference type="OrthoDB" id="4152590at2"/>